<evidence type="ECO:0000256" key="1">
    <source>
        <dbReference type="SAM" id="MobiDB-lite"/>
    </source>
</evidence>
<organism evidence="2 3">
    <name type="scientific">Truncatella angustata</name>
    <dbReference type="NCBI Taxonomy" id="152316"/>
    <lineage>
        <taxon>Eukaryota</taxon>
        <taxon>Fungi</taxon>
        <taxon>Dikarya</taxon>
        <taxon>Ascomycota</taxon>
        <taxon>Pezizomycotina</taxon>
        <taxon>Sordariomycetes</taxon>
        <taxon>Xylariomycetidae</taxon>
        <taxon>Amphisphaeriales</taxon>
        <taxon>Sporocadaceae</taxon>
        <taxon>Truncatella</taxon>
    </lineage>
</organism>
<name>A0A9P8UR22_9PEZI</name>
<dbReference type="GeneID" id="70128324"/>
<sequence length="346" mass="38959">MNGVNARPGTPEPRKHSFHYTNNVYLGSQDIKDSYHSIEGNQYKENVSKGSAIGVYGQIDQRFVSQPLLTQESGIARMSQQQLQRTELVPSFDEHSSLGTGRGRRMSFETLNINTAETAFETRKPHSLPTLQVPTDLSCSLKGRSRSTSPSSSEQQKTPTESRVAFAKLSLEEFHRRETGSWFEFGKVFEISDQHHDRTIANRAMVVVGRASDIVCLPLCRYLNITHRDTGFLKSRLQLQEKSTAPSKPVMGSQWSPVEMEVEEGKNMLGNIWINCEKPYTIHHQDVDVAFLGWLTPTAVDTVRDVYLQTQSAITRSDRVKESAATRPLLRRIWEYITGTIGAVIG</sequence>
<dbReference type="AlphaFoldDB" id="A0A9P8UR22"/>
<dbReference type="EMBL" id="JAGPXC010000002">
    <property type="protein sequence ID" value="KAH6656542.1"/>
    <property type="molecule type" value="Genomic_DNA"/>
</dbReference>
<feature type="region of interest" description="Disordered" evidence="1">
    <location>
        <begin position="122"/>
        <end position="162"/>
    </location>
</feature>
<keyword evidence="3" id="KW-1185">Reference proteome</keyword>
<dbReference type="OrthoDB" id="10552766at2759"/>
<reference evidence="2" key="1">
    <citation type="journal article" date="2021" name="Nat. Commun.">
        <title>Genetic determinants of endophytism in the Arabidopsis root mycobiome.</title>
        <authorList>
            <person name="Mesny F."/>
            <person name="Miyauchi S."/>
            <person name="Thiergart T."/>
            <person name="Pickel B."/>
            <person name="Atanasova L."/>
            <person name="Karlsson M."/>
            <person name="Huettel B."/>
            <person name="Barry K.W."/>
            <person name="Haridas S."/>
            <person name="Chen C."/>
            <person name="Bauer D."/>
            <person name="Andreopoulos W."/>
            <person name="Pangilinan J."/>
            <person name="LaButti K."/>
            <person name="Riley R."/>
            <person name="Lipzen A."/>
            <person name="Clum A."/>
            <person name="Drula E."/>
            <person name="Henrissat B."/>
            <person name="Kohler A."/>
            <person name="Grigoriev I.V."/>
            <person name="Martin F.M."/>
            <person name="Hacquard S."/>
        </authorList>
    </citation>
    <scope>NUCLEOTIDE SEQUENCE</scope>
    <source>
        <strain evidence="2">MPI-SDFR-AT-0073</strain>
    </source>
</reference>
<accession>A0A9P8UR22</accession>
<proteinExistence type="predicted"/>
<protein>
    <submittedName>
        <fullName evidence="2">Uncharacterized protein</fullName>
    </submittedName>
</protein>
<evidence type="ECO:0000313" key="3">
    <source>
        <dbReference type="Proteomes" id="UP000758603"/>
    </source>
</evidence>
<evidence type="ECO:0000313" key="2">
    <source>
        <dbReference type="EMBL" id="KAH6656542.1"/>
    </source>
</evidence>
<feature type="compositionally biased region" description="Polar residues" evidence="1">
    <location>
        <begin position="129"/>
        <end position="138"/>
    </location>
</feature>
<feature type="compositionally biased region" description="Low complexity" evidence="1">
    <location>
        <begin position="140"/>
        <end position="159"/>
    </location>
</feature>
<dbReference type="Proteomes" id="UP000758603">
    <property type="component" value="Unassembled WGS sequence"/>
</dbReference>
<comment type="caution">
    <text evidence="2">The sequence shown here is derived from an EMBL/GenBank/DDBJ whole genome shotgun (WGS) entry which is preliminary data.</text>
</comment>
<dbReference type="RefSeq" id="XP_045960776.1">
    <property type="nucleotide sequence ID" value="XM_046099432.1"/>
</dbReference>
<gene>
    <name evidence="2" type="ORF">BKA67DRAFT_531807</name>
</gene>